<gene>
    <name evidence="8" type="ORF">EHS25_003908</name>
</gene>
<dbReference type="InterPro" id="IPR000917">
    <property type="entry name" value="Sulfatase_N"/>
</dbReference>
<organism evidence="8 9">
    <name type="scientific">Saitozyma podzolica</name>
    <dbReference type="NCBI Taxonomy" id="1890683"/>
    <lineage>
        <taxon>Eukaryota</taxon>
        <taxon>Fungi</taxon>
        <taxon>Dikarya</taxon>
        <taxon>Basidiomycota</taxon>
        <taxon>Agaricomycotina</taxon>
        <taxon>Tremellomycetes</taxon>
        <taxon>Tremellales</taxon>
        <taxon>Trimorphomycetaceae</taxon>
        <taxon>Saitozyma</taxon>
    </lineage>
</organism>
<accession>A0A427Y3W3</accession>
<dbReference type="CDD" id="cd12148">
    <property type="entry name" value="fungal_TF_MHR"/>
    <property type="match status" value="1"/>
</dbReference>
<evidence type="ECO:0000256" key="4">
    <source>
        <dbReference type="ARBA" id="ARBA00022837"/>
    </source>
</evidence>
<comment type="caution">
    <text evidence="8">The sequence shown here is derived from an EMBL/GenBank/DDBJ whole genome shotgun (WGS) entry which is preliminary data.</text>
</comment>
<keyword evidence="3" id="KW-0378">Hydrolase</keyword>
<evidence type="ECO:0000313" key="8">
    <source>
        <dbReference type="EMBL" id="RSH85767.1"/>
    </source>
</evidence>
<keyword evidence="4" id="KW-0106">Calcium</keyword>
<reference evidence="8 9" key="1">
    <citation type="submission" date="2018-11" db="EMBL/GenBank/DDBJ databases">
        <title>Genome sequence of Saitozyma podzolica DSM 27192.</title>
        <authorList>
            <person name="Aliyu H."/>
            <person name="Gorte O."/>
            <person name="Ochsenreither K."/>
        </authorList>
    </citation>
    <scope>NUCLEOTIDE SEQUENCE [LARGE SCALE GENOMIC DNA]</scope>
    <source>
        <strain evidence="8 9">DSM 27192</strain>
    </source>
</reference>
<dbReference type="InterPro" id="IPR007219">
    <property type="entry name" value="XnlR_reg_dom"/>
</dbReference>
<dbReference type="EMBL" id="RSCD01000019">
    <property type="protein sequence ID" value="RSH85767.1"/>
    <property type="molecule type" value="Genomic_DNA"/>
</dbReference>
<name>A0A427Y3W3_9TREE</name>
<dbReference type="GO" id="GO:0003677">
    <property type="term" value="F:DNA binding"/>
    <property type="evidence" value="ECO:0007669"/>
    <property type="project" value="InterPro"/>
</dbReference>
<proteinExistence type="inferred from homology"/>
<dbReference type="STRING" id="1890683.A0A427Y3W3"/>
<dbReference type="SUPFAM" id="SSF53649">
    <property type="entry name" value="Alkaline phosphatase-like"/>
    <property type="match status" value="1"/>
</dbReference>
<dbReference type="Gene3D" id="3.30.1120.10">
    <property type="match status" value="1"/>
</dbReference>
<sequence length="1251" mass="139023">MTAQKRPNFLIILADDLGFSDPGCLGGEIRTPNIDRLAASGIRFTDFHAAAACSPTRAMLLTGTDHHIAGLGNLIEWSRASAQAAGKGKVVSTAPQRGEREVPTVKAVWLMPKGMPGYEGYLNDRVVALPEILKEGGYTTFMSGKWHLGSTKSRSPMSRGFERSVGMLSGACSHYAYRPPGSETEMPGFMQTSHIAVHMEDKDYLKSLPDDWYSSDYYADKLIGYLKDRNEQRDDRPFFGYLAFTAPHWPLQAPKELIAHYKGCYDTGPEGLRQSRLQKMVDLKLMGEDIEPHPIVGDEVKDWESMTPDERAKSSKAMEAYAGMVEAMDYNIGKVLDQLEAQGELDNTFIMFLSDNGAEGAAYEAYPMIRGPLLEHLDKYYDNSLENIGAANSFVWYGPRWAQAATAPSRLYKAYPTEGGVRVPCVGERQRIHDVDHVTGWELLGRGAIRKGDMKAVFIPKPKGTERWQLYDLATDPGEVRDLAEEQPEVLKEMLALWDRYVLENGVIPLQPELGEYVEALEGQMTEQGWMEYEFWHPGGIENPDKFISNPPRFPSQRPKNPKPTVADDGDNGGKVSRAFGGPSASPSPLETASIPSGNDRLASRLELTKLLTAFYTHVYHVQAMSFIHRAQLFRQVEQGQASPIVVRTICGLSARYLPGADQNHLEGGDQAALWISEAKAALIADTNRFSMSKLAATLCILQHELNCGRTGSAWMFVALAARMALAMGLNVEPTATDIPWIEREQRRRLMWATCCADSFCSSGWPEYSLLSAVEPKVFLPSDETSFLLGTERPGVLLSDVMDAAEEGHSLVLDPGVSGNLLARWIWLTKLRDDLLDYVRRVSQHAIKPWEANSPFLDVVRRLRRWRDTLPTSLELTVDNLYARQATHELDALVTLHLCFESIHSTLYRFTLPNFTESARADFLMGAPREWIQQVRCAACVRATAVTRHLELLEKHFPDHIPTTKLFNLYIFNSIQVQLQYHALQAVDHGSDADRDATTMGFQTMVHVVGKMTNYVWDNRRLLRDTLRILTRHGYEVDHEWGDRLGVTSGSQTPNEVAGTLSGIPSVPARHSDDGHAHVQIHDSLSAREQSVGLRPGAPQERSSASSSDPISEATRPSWITTATNVVSSRPSEPLPGTIPAISLQVPDERVRLTRAFLKASANVQLQDFQVDHISPSDYLNRLISGSSFDPLASLSSFWEPSDSFGGSFDINSSMTGPAHSFADMAASTWTAETNDFFWDIDGDANANHGV</sequence>
<dbReference type="CDD" id="cd16025">
    <property type="entry name" value="PAS_like"/>
    <property type="match status" value="1"/>
</dbReference>
<dbReference type="InterPro" id="IPR024607">
    <property type="entry name" value="Sulfatase_CS"/>
</dbReference>
<keyword evidence="2" id="KW-0479">Metal-binding</keyword>
<evidence type="ECO:0000259" key="7">
    <source>
        <dbReference type="SMART" id="SM00906"/>
    </source>
</evidence>
<evidence type="ECO:0000313" key="9">
    <source>
        <dbReference type="Proteomes" id="UP000279259"/>
    </source>
</evidence>
<dbReference type="OrthoDB" id="2123952at2759"/>
<dbReference type="PANTHER" id="PTHR42693:SF33">
    <property type="entry name" value="ARYLSULFATASE"/>
    <property type="match status" value="1"/>
</dbReference>
<feature type="compositionally biased region" description="Polar residues" evidence="6">
    <location>
        <begin position="585"/>
        <end position="597"/>
    </location>
</feature>
<evidence type="ECO:0000256" key="5">
    <source>
        <dbReference type="ARBA" id="ARBA00023242"/>
    </source>
</evidence>
<dbReference type="SMART" id="SM00906">
    <property type="entry name" value="Fungal_trans"/>
    <property type="match status" value="1"/>
</dbReference>
<keyword evidence="9" id="KW-1185">Reference proteome</keyword>
<protein>
    <recommendedName>
        <fullName evidence="7">Xylanolytic transcriptional activator regulatory domain-containing protein</fullName>
    </recommendedName>
</protein>
<dbReference type="PROSITE" id="PS00149">
    <property type="entry name" value="SULFATASE_2"/>
    <property type="match status" value="1"/>
</dbReference>
<feature type="region of interest" description="Disordered" evidence="6">
    <location>
        <begin position="546"/>
        <end position="597"/>
    </location>
</feature>
<dbReference type="InterPro" id="IPR017850">
    <property type="entry name" value="Alkaline_phosphatase_core_sf"/>
</dbReference>
<feature type="domain" description="Xylanolytic transcriptional activator regulatory" evidence="7">
    <location>
        <begin position="714"/>
        <end position="787"/>
    </location>
</feature>
<comment type="similarity">
    <text evidence="1">Belongs to the sulfatase family.</text>
</comment>
<dbReference type="GO" id="GO:0004065">
    <property type="term" value="F:arylsulfatase activity"/>
    <property type="evidence" value="ECO:0007669"/>
    <property type="project" value="TreeGrafter"/>
</dbReference>
<dbReference type="Pfam" id="PF00884">
    <property type="entry name" value="Sulfatase"/>
    <property type="match status" value="1"/>
</dbReference>
<evidence type="ECO:0000256" key="6">
    <source>
        <dbReference type="SAM" id="MobiDB-lite"/>
    </source>
</evidence>
<feature type="region of interest" description="Disordered" evidence="6">
    <location>
        <begin position="1088"/>
        <end position="1134"/>
    </location>
</feature>
<dbReference type="PANTHER" id="PTHR42693">
    <property type="entry name" value="ARYLSULFATASE FAMILY MEMBER"/>
    <property type="match status" value="1"/>
</dbReference>
<dbReference type="GO" id="GO:0008270">
    <property type="term" value="F:zinc ion binding"/>
    <property type="evidence" value="ECO:0007669"/>
    <property type="project" value="InterPro"/>
</dbReference>
<evidence type="ECO:0000256" key="3">
    <source>
        <dbReference type="ARBA" id="ARBA00022801"/>
    </source>
</evidence>
<dbReference type="Proteomes" id="UP000279259">
    <property type="component" value="Unassembled WGS sequence"/>
</dbReference>
<evidence type="ECO:0000256" key="2">
    <source>
        <dbReference type="ARBA" id="ARBA00022723"/>
    </source>
</evidence>
<dbReference type="InterPro" id="IPR050738">
    <property type="entry name" value="Sulfatase"/>
</dbReference>
<feature type="compositionally biased region" description="Polar residues" evidence="6">
    <location>
        <begin position="1118"/>
        <end position="1131"/>
    </location>
</feature>
<dbReference type="GO" id="GO:0006351">
    <property type="term" value="P:DNA-templated transcription"/>
    <property type="evidence" value="ECO:0007669"/>
    <property type="project" value="InterPro"/>
</dbReference>
<keyword evidence="5" id="KW-0539">Nucleus</keyword>
<dbReference type="Gene3D" id="3.40.720.10">
    <property type="entry name" value="Alkaline Phosphatase, subunit A"/>
    <property type="match status" value="1"/>
</dbReference>
<evidence type="ECO:0000256" key="1">
    <source>
        <dbReference type="ARBA" id="ARBA00008779"/>
    </source>
</evidence>
<dbReference type="Pfam" id="PF04082">
    <property type="entry name" value="Fungal_trans"/>
    <property type="match status" value="1"/>
</dbReference>
<dbReference type="AlphaFoldDB" id="A0A427Y3W3"/>